<dbReference type="STRING" id="1004.SAMN05661012_00169"/>
<dbReference type="OrthoDB" id="1223654at2"/>
<dbReference type="Pfam" id="PF13715">
    <property type="entry name" value="CarbopepD_reg_2"/>
    <property type="match status" value="1"/>
</dbReference>
<dbReference type="Proteomes" id="UP001326715">
    <property type="component" value="Chromosome"/>
</dbReference>
<dbReference type="Gene3D" id="2.60.40.1120">
    <property type="entry name" value="Carboxypeptidase-like, regulatory domain"/>
    <property type="match status" value="1"/>
</dbReference>
<dbReference type="EMBL" id="FPIZ01000001">
    <property type="protein sequence ID" value="SFW13606.1"/>
    <property type="molecule type" value="Genomic_DNA"/>
</dbReference>
<name>A0A1K1LVA9_9BACT</name>
<evidence type="ECO:0000256" key="1">
    <source>
        <dbReference type="SAM" id="SignalP"/>
    </source>
</evidence>
<evidence type="ECO:0000313" key="2">
    <source>
        <dbReference type="EMBL" id="SFW13606.1"/>
    </source>
</evidence>
<proteinExistence type="predicted"/>
<sequence length="292" mass="32556">MKRLVDPKFTLLSLLLLCTCTSLFAQMLKGTMYDAQTGEVIPYASAGVKNRSRGGIADRNGEYTIKLSGLAPTDSLVFSHIGYATLIFRVSDIDTAGRLDVKLVPRATSLSEVTVSVQREMLMLGSDKASSRYTGWGDYSSSRGRTRGLQLTPDKLPFKAVTFACRMKEMTFDSVKMRLNILGKVKGEPHLQQILQQNIYFNIYKDAKWVTVDLTPYKIVLTDTVVLAVEWVDAWMPAKTAGGNSCQLTIALGKDMGYFYERNTPNERPVLRQSMELPVMYLKGYKVGSADK</sequence>
<dbReference type="AlphaFoldDB" id="A0A1K1LVA9"/>
<reference evidence="3 5" key="2">
    <citation type="submission" date="2023-11" db="EMBL/GenBank/DDBJ databases">
        <title>MicrobeMod: A computational toolkit for identifying prokaryotic methylation and restriction-modification with nanopore sequencing.</title>
        <authorList>
            <person name="Crits-Christoph A."/>
            <person name="Kang S.C."/>
            <person name="Lee H."/>
            <person name="Ostrov N."/>
        </authorList>
    </citation>
    <scope>NUCLEOTIDE SEQUENCE [LARGE SCALE GENOMIC DNA]</scope>
    <source>
        <strain evidence="3 5">ATCC 23090</strain>
    </source>
</reference>
<keyword evidence="5" id="KW-1185">Reference proteome</keyword>
<accession>A0A1K1LVA9</accession>
<evidence type="ECO:0000313" key="5">
    <source>
        <dbReference type="Proteomes" id="UP001326715"/>
    </source>
</evidence>
<dbReference type="InterPro" id="IPR008969">
    <property type="entry name" value="CarboxyPept-like_regulatory"/>
</dbReference>
<dbReference type="EMBL" id="CP140154">
    <property type="protein sequence ID" value="WQG89483.1"/>
    <property type="molecule type" value="Genomic_DNA"/>
</dbReference>
<evidence type="ECO:0000313" key="3">
    <source>
        <dbReference type="EMBL" id="WQG89483.1"/>
    </source>
</evidence>
<protein>
    <submittedName>
        <fullName evidence="2">CarboxypepD_reg-like domain-containing protein</fullName>
    </submittedName>
    <submittedName>
        <fullName evidence="3">Carboxypeptidase-like regulatory domain-containing protein</fullName>
    </submittedName>
</protein>
<dbReference type="SUPFAM" id="SSF49464">
    <property type="entry name" value="Carboxypeptidase regulatory domain-like"/>
    <property type="match status" value="1"/>
</dbReference>
<feature type="signal peptide" evidence="1">
    <location>
        <begin position="1"/>
        <end position="25"/>
    </location>
</feature>
<evidence type="ECO:0000313" key="4">
    <source>
        <dbReference type="Proteomes" id="UP000183788"/>
    </source>
</evidence>
<reference evidence="2 4" key="1">
    <citation type="submission" date="2016-11" db="EMBL/GenBank/DDBJ databases">
        <authorList>
            <person name="Jaros S."/>
            <person name="Januszkiewicz K."/>
            <person name="Wedrychowicz H."/>
        </authorList>
    </citation>
    <scope>NUCLEOTIDE SEQUENCE [LARGE SCALE GENOMIC DNA]</scope>
    <source>
        <strain evidence="2 4">DSM 784</strain>
    </source>
</reference>
<dbReference type="RefSeq" id="WP_072356715.1">
    <property type="nucleotide sequence ID" value="NZ_CBHWAX010000003.1"/>
</dbReference>
<keyword evidence="1" id="KW-0732">Signal</keyword>
<feature type="chain" id="PRO_5012136917" evidence="1">
    <location>
        <begin position="26"/>
        <end position="292"/>
    </location>
</feature>
<organism evidence="2 4">
    <name type="scientific">Chitinophaga sancti</name>
    <dbReference type="NCBI Taxonomy" id="1004"/>
    <lineage>
        <taxon>Bacteria</taxon>
        <taxon>Pseudomonadati</taxon>
        <taxon>Bacteroidota</taxon>
        <taxon>Chitinophagia</taxon>
        <taxon>Chitinophagales</taxon>
        <taxon>Chitinophagaceae</taxon>
        <taxon>Chitinophaga</taxon>
    </lineage>
</organism>
<dbReference type="Proteomes" id="UP000183788">
    <property type="component" value="Unassembled WGS sequence"/>
</dbReference>
<gene>
    <name evidence="2" type="ORF">SAMN05661012_00169</name>
    <name evidence="3" type="ORF">SR876_31615</name>
</gene>